<evidence type="ECO:0000256" key="1">
    <source>
        <dbReference type="SAM" id="SignalP"/>
    </source>
</evidence>
<proteinExistence type="predicted"/>
<accession>A0A7W7NV72</accession>
<dbReference type="Proteomes" id="UP000555448">
    <property type="component" value="Unassembled WGS sequence"/>
</dbReference>
<reference evidence="2 3" key="1">
    <citation type="submission" date="2020-08" db="EMBL/GenBank/DDBJ databases">
        <title>Functional genomics of gut bacteria from endangered species of beetles.</title>
        <authorList>
            <person name="Carlos-Shanley C."/>
        </authorList>
    </citation>
    <scope>NUCLEOTIDE SEQUENCE [LARGE SCALE GENOMIC DNA]</scope>
    <source>
        <strain evidence="2 3">S00245</strain>
    </source>
</reference>
<dbReference type="RefSeq" id="WP_184241750.1">
    <property type="nucleotide sequence ID" value="NZ_JACHLR010000001.1"/>
</dbReference>
<comment type="caution">
    <text evidence="2">The sequence shown here is derived from an EMBL/GenBank/DDBJ whole genome shotgun (WGS) entry which is preliminary data.</text>
</comment>
<feature type="chain" id="PRO_5030517815" evidence="1">
    <location>
        <begin position="26"/>
        <end position="107"/>
    </location>
</feature>
<evidence type="ECO:0000313" key="2">
    <source>
        <dbReference type="EMBL" id="MBB4856835.1"/>
    </source>
</evidence>
<protein>
    <submittedName>
        <fullName evidence="2">Uncharacterized protein</fullName>
    </submittedName>
</protein>
<dbReference type="AlphaFoldDB" id="A0A7W7NV72"/>
<feature type="signal peptide" evidence="1">
    <location>
        <begin position="1"/>
        <end position="25"/>
    </location>
</feature>
<dbReference type="EMBL" id="JACHLR010000001">
    <property type="protein sequence ID" value="MBB4856835.1"/>
    <property type="molecule type" value="Genomic_DNA"/>
</dbReference>
<name>A0A7W7NV72_9SPHN</name>
<keyword evidence="3" id="KW-1185">Reference proteome</keyword>
<organism evidence="2 3">
    <name type="scientific">Novosphingobium chloroacetimidivorans</name>
    <dbReference type="NCBI Taxonomy" id="1428314"/>
    <lineage>
        <taxon>Bacteria</taxon>
        <taxon>Pseudomonadati</taxon>
        <taxon>Pseudomonadota</taxon>
        <taxon>Alphaproteobacteria</taxon>
        <taxon>Sphingomonadales</taxon>
        <taxon>Sphingomonadaceae</taxon>
        <taxon>Novosphingobium</taxon>
    </lineage>
</organism>
<keyword evidence="1" id="KW-0732">Signal</keyword>
<evidence type="ECO:0000313" key="3">
    <source>
        <dbReference type="Proteomes" id="UP000555448"/>
    </source>
</evidence>
<sequence>MSRSFLIFSLLCSAVLLVAAQSAFARPDPRMGAVSRFDLAQTLRSHPDQRRFRLGQSDRTPRFRDEKIKPHWVYSPVEGGPAVEVGALGGGRKGTPKLAHVRVGWNF</sequence>
<gene>
    <name evidence="2" type="ORF">HNO88_000132</name>
</gene>